<dbReference type="InterPro" id="IPR006129">
    <property type="entry name" value="AdhesinB"/>
</dbReference>
<dbReference type="AlphaFoldDB" id="A0A840MJ45"/>
<dbReference type="GO" id="GO:0007155">
    <property type="term" value="P:cell adhesion"/>
    <property type="evidence" value="ECO:0007669"/>
    <property type="project" value="InterPro"/>
</dbReference>
<dbReference type="SUPFAM" id="SSF53807">
    <property type="entry name" value="Helical backbone' metal receptor"/>
    <property type="match status" value="1"/>
</dbReference>
<evidence type="ECO:0000313" key="8">
    <source>
        <dbReference type="Proteomes" id="UP000575898"/>
    </source>
</evidence>
<evidence type="ECO:0000313" key="7">
    <source>
        <dbReference type="EMBL" id="MBB5018668.1"/>
    </source>
</evidence>
<reference evidence="7 8" key="1">
    <citation type="submission" date="2020-08" db="EMBL/GenBank/DDBJ databases">
        <title>Genomic Encyclopedia of Type Strains, Phase IV (KMG-IV): sequencing the most valuable type-strain genomes for metagenomic binning, comparative biology and taxonomic classification.</title>
        <authorList>
            <person name="Goeker M."/>
        </authorList>
    </citation>
    <scope>NUCLEOTIDE SEQUENCE [LARGE SCALE GENOMIC DNA]</scope>
    <source>
        <strain evidence="7 8">DSM 27165</strain>
    </source>
</reference>
<dbReference type="Gene3D" id="3.40.50.1980">
    <property type="entry name" value="Nitrogenase molybdenum iron protein domain"/>
    <property type="match status" value="2"/>
</dbReference>
<proteinExistence type="inferred from homology"/>
<dbReference type="PRINTS" id="PR00690">
    <property type="entry name" value="ADHESNFAMILY"/>
</dbReference>
<keyword evidence="4" id="KW-0732">Signal</keyword>
<keyword evidence="3 6" id="KW-0813">Transport</keyword>
<comment type="caution">
    <text evidence="7">The sequence shown here is derived from an EMBL/GenBank/DDBJ whole genome shotgun (WGS) entry which is preliminary data.</text>
</comment>
<dbReference type="InterPro" id="IPR006128">
    <property type="entry name" value="Lipoprotein_PsaA-like"/>
</dbReference>
<dbReference type="PANTHER" id="PTHR42953:SF3">
    <property type="entry name" value="HIGH-AFFINITY ZINC UPTAKE SYSTEM PROTEIN ZNUA"/>
    <property type="match status" value="1"/>
</dbReference>
<keyword evidence="8" id="KW-1185">Reference proteome</keyword>
<evidence type="ECO:0000256" key="5">
    <source>
        <dbReference type="ARBA" id="ARBA00022906"/>
    </source>
</evidence>
<dbReference type="InterPro" id="IPR006127">
    <property type="entry name" value="ZnuA-like"/>
</dbReference>
<dbReference type="GO" id="GO:0046872">
    <property type="term" value="F:metal ion binding"/>
    <property type="evidence" value="ECO:0007669"/>
    <property type="project" value="InterPro"/>
</dbReference>
<dbReference type="InterPro" id="IPR050492">
    <property type="entry name" value="Bact_metal-bind_prot9"/>
</dbReference>
<organism evidence="7 8">
    <name type="scientific">Chitinivorax tropicus</name>
    <dbReference type="NCBI Taxonomy" id="714531"/>
    <lineage>
        <taxon>Bacteria</taxon>
        <taxon>Pseudomonadati</taxon>
        <taxon>Pseudomonadota</taxon>
        <taxon>Betaproteobacteria</taxon>
        <taxon>Chitinivorax</taxon>
    </lineage>
</organism>
<name>A0A840MJ45_9PROT</name>
<gene>
    <name evidence="7" type="ORF">HNQ59_001959</name>
</gene>
<accession>A0A840MJ45</accession>
<dbReference type="Proteomes" id="UP000575898">
    <property type="component" value="Unassembled WGS sequence"/>
</dbReference>
<evidence type="ECO:0000256" key="1">
    <source>
        <dbReference type="ARBA" id="ARBA00011028"/>
    </source>
</evidence>
<dbReference type="RefSeq" id="WP_184038290.1">
    <property type="nucleotide sequence ID" value="NZ_JACHHY010000010.1"/>
</dbReference>
<dbReference type="GO" id="GO:0006829">
    <property type="term" value="P:zinc ion transport"/>
    <property type="evidence" value="ECO:0007669"/>
    <property type="project" value="UniProtKB-KW"/>
</dbReference>
<comment type="similarity">
    <text evidence="1 6">Belongs to the bacterial solute-binding protein 9 family.</text>
</comment>
<dbReference type="PRINTS" id="PR00691">
    <property type="entry name" value="ADHESINB"/>
</dbReference>
<evidence type="ECO:0000256" key="2">
    <source>
        <dbReference type="ARBA" id="ARBA00015915"/>
    </source>
</evidence>
<dbReference type="EMBL" id="JACHHY010000010">
    <property type="protein sequence ID" value="MBB5018668.1"/>
    <property type="molecule type" value="Genomic_DNA"/>
</dbReference>
<keyword evidence="5" id="KW-0864">Zinc transport</keyword>
<dbReference type="PANTHER" id="PTHR42953">
    <property type="entry name" value="HIGH-AFFINITY ZINC UPTAKE SYSTEM PROTEIN ZNUA-RELATED"/>
    <property type="match status" value="1"/>
</dbReference>
<evidence type="ECO:0000256" key="4">
    <source>
        <dbReference type="ARBA" id="ARBA00022729"/>
    </source>
</evidence>
<dbReference type="Pfam" id="PF01297">
    <property type="entry name" value="ZnuA"/>
    <property type="match status" value="1"/>
</dbReference>
<keyword evidence="5" id="KW-0862">Zinc</keyword>
<evidence type="ECO:0000256" key="6">
    <source>
        <dbReference type="RuleBase" id="RU003512"/>
    </source>
</evidence>
<sequence>MNLSVRLALLLGLLSMLTVNPVIAKISVFASIPPQKQLIERIGGEKVLVESLVGANRDAHTFEPTPSQLAKLSQATLYFHIGMPFEHSLLKRIAATNPKLRMLDHKQGVSLRKQDPVLELETHPGHAHSSNGADPHIWTSPVLMKKMAATVRDALTQLDAESGPYYQRNYQKLAEDLDQLDHEIRQTLQQAKVARFMVFHPSWGYFAEQYGLTQIAIEYEGKEPGAKTVARIVNLAKQQQIRAIFVQPQFSRRAAESIAQSIGARILIMDDLSEDMIGNLRHIAHTLATQS</sequence>
<protein>
    <recommendedName>
        <fullName evidence="2">High-affinity zinc uptake system protein ZnuA</fullName>
    </recommendedName>
</protein>
<evidence type="ECO:0000256" key="3">
    <source>
        <dbReference type="ARBA" id="ARBA00022448"/>
    </source>
</evidence>
<keyword evidence="5" id="KW-0406">Ion transport</keyword>